<evidence type="ECO:0000313" key="2">
    <source>
        <dbReference type="EMBL" id="KKZ13290.1"/>
    </source>
</evidence>
<sequence>MPQKRDEYLLSLLSLGIKLGVILLASVSCSKLTAAHQRTRALYRELEAEHARQQEHLLVARRSFDDLFQIDHGEHVGRWQGEQWTLLNHQGVVWTPSADPEGSHVSSP</sequence>
<dbReference type="EMBL" id="JXUO01000231">
    <property type="protein sequence ID" value="KKZ13290.1"/>
    <property type="molecule type" value="Genomic_DNA"/>
</dbReference>
<name>A0A6N3X7P1_9SYNE</name>
<protein>
    <submittedName>
        <fullName evidence="2">Uncharacterized protein</fullName>
    </submittedName>
</protein>
<proteinExistence type="predicted"/>
<keyword evidence="1" id="KW-0175">Coiled coil</keyword>
<comment type="caution">
    <text evidence="2">The sequence shown here is derived from an EMBL/GenBank/DDBJ whole genome shotgun (WGS) entry which is preliminary data.</text>
</comment>
<gene>
    <name evidence="2" type="ORF">TH68_06895</name>
</gene>
<dbReference type="PROSITE" id="PS51257">
    <property type="entry name" value="PROKAR_LIPOPROTEIN"/>
    <property type="match status" value="1"/>
</dbReference>
<evidence type="ECO:0000313" key="3">
    <source>
        <dbReference type="Proteomes" id="UP000035054"/>
    </source>
</evidence>
<accession>A0A6N3X7P1</accession>
<organism evidence="2 3">
    <name type="scientific">Candidatus Synechococcus spongiarum 142</name>
    <dbReference type="NCBI Taxonomy" id="1608213"/>
    <lineage>
        <taxon>Bacteria</taxon>
        <taxon>Bacillati</taxon>
        <taxon>Cyanobacteriota</taxon>
        <taxon>Cyanophyceae</taxon>
        <taxon>Synechococcales</taxon>
        <taxon>Synechococcaceae</taxon>
        <taxon>Synechococcus</taxon>
    </lineage>
</organism>
<dbReference type="Proteomes" id="UP000035054">
    <property type="component" value="Unassembled WGS sequence"/>
</dbReference>
<reference evidence="2 3" key="1">
    <citation type="submission" date="2015-01" db="EMBL/GenBank/DDBJ databases">
        <title>Lifestyle Evolution in Cyanobacterial Symbionts of Sponges.</title>
        <authorList>
            <person name="Burgsdorf I."/>
            <person name="Slaby B.M."/>
            <person name="Handley K.M."/>
            <person name="Haber M."/>
            <person name="Blom J."/>
            <person name="Marshall C.W."/>
            <person name="Gilbert J.A."/>
            <person name="Hentschel U."/>
            <person name="Steindler L."/>
        </authorList>
    </citation>
    <scope>NUCLEOTIDE SEQUENCE [LARGE SCALE GENOMIC DNA]</scope>
    <source>
        <strain evidence="2">142</strain>
    </source>
</reference>
<evidence type="ECO:0000256" key="1">
    <source>
        <dbReference type="SAM" id="Coils"/>
    </source>
</evidence>
<feature type="coiled-coil region" evidence="1">
    <location>
        <begin position="29"/>
        <end position="56"/>
    </location>
</feature>
<dbReference type="AlphaFoldDB" id="A0A6N3X7P1"/>